<evidence type="ECO:0000259" key="6">
    <source>
        <dbReference type="PROSITE" id="PS50850"/>
    </source>
</evidence>
<evidence type="ECO:0000256" key="4">
    <source>
        <dbReference type="SAM" id="MobiDB-lite"/>
    </source>
</evidence>
<dbReference type="PANTHER" id="PTHR11360">
    <property type="entry name" value="MONOCARBOXYLATE TRANSPORTER"/>
    <property type="match status" value="1"/>
</dbReference>
<sequence length="503" mass="55424">MDDQKQPWIFYGWIVVAISFVAMALSFSIRYSYPVFNVVLEKEFGWSRTSVYFAYSLHLITYGIGGPLAGLLFDRVGPRILFPVAALLSGVALVACSQLNSLLWYYFFAGILATLGAVSLDVVPNVALICSWFEKKRGQAVGLATSGLGLSMVIAGVFVTWVVSRFGFRWGYAIMGLLIFFVTAPLTALFQRHRPAEMGLRVDGEGTNARLDELLSRIQERLFGRKRDARQEKEEIPLEESDILANPEWAKADWPLSKVIRTPRYWLFFSIKILLVFAIYCVLVHQTPYAVDAGFSKMAAGAALGITGTVAIFGKIFWGYISDRIGRELTYTIIILQACAGILVLMAVKDPSQLWMLYSYAVRYGMGYGSISANLPTMLADVYCPKSLGATYGLSVLGSGIGGATGPLFAAYMYDTTRSYHIPFTICLVFLVVSIVQVWIFAPRKVRLVAGKARARALARRKAEAEGMGTPVPAWPNQPVHASPASEGKTLHPILGYGDETDE</sequence>
<reference evidence="7" key="1">
    <citation type="submission" date="2020-07" db="EMBL/GenBank/DDBJ databases">
        <title>Huge and variable diversity of episymbiotic CPR bacteria and DPANN archaea in groundwater ecosystems.</title>
        <authorList>
            <person name="He C.Y."/>
            <person name="Keren R."/>
            <person name="Whittaker M."/>
            <person name="Farag I.F."/>
            <person name="Doudna J."/>
            <person name="Cate J.H.D."/>
            <person name="Banfield J.F."/>
        </authorList>
    </citation>
    <scope>NUCLEOTIDE SEQUENCE</scope>
    <source>
        <strain evidence="7">NC_groundwater_672_Ag_B-0.1um_62_36</strain>
    </source>
</reference>
<dbReference type="EMBL" id="JACPRF010000116">
    <property type="protein sequence ID" value="MBI2875977.1"/>
    <property type="molecule type" value="Genomic_DNA"/>
</dbReference>
<organism evidence="7 8">
    <name type="scientific">Tectimicrobiota bacterium</name>
    <dbReference type="NCBI Taxonomy" id="2528274"/>
    <lineage>
        <taxon>Bacteria</taxon>
        <taxon>Pseudomonadati</taxon>
        <taxon>Nitrospinota/Tectimicrobiota group</taxon>
        <taxon>Candidatus Tectimicrobiota</taxon>
    </lineage>
</organism>
<accession>A0A932CNL8</accession>
<dbReference type="SUPFAM" id="SSF103473">
    <property type="entry name" value="MFS general substrate transporter"/>
    <property type="match status" value="1"/>
</dbReference>
<dbReference type="CDD" id="cd17355">
    <property type="entry name" value="MFS_YcxA_like"/>
    <property type="match status" value="1"/>
</dbReference>
<evidence type="ECO:0000313" key="7">
    <source>
        <dbReference type="EMBL" id="MBI2875977.1"/>
    </source>
</evidence>
<proteinExistence type="predicted"/>
<feature type="transmembrane region" description="Helical" evidence="5">
    <location>
        <begin position="12"/>
        <end position="33"/>
    </location>
</feature>
<dbReference type="AlphaFoldDB" id="A0A932CNL8"/>
<feature type="domain" description="Major facilitator superfamily (MFS) profile" evidence="6">
    <location>
        <begin position="12"/>
        <end position="446"/>
    </location>
</feature>
<name>A0A932CNL8_UNCTE</name>
<dbReference type="GO" id="GO:0022857">
    <property type="term" value="F:transmembrane transporter activity"/>
    <property type="evidence" value="ECO:0007669"/>
    <property type="project" value="InterPro"/>
</dbReference>
<feature type="transmembrane region" description="Helical" evidence="5">
    <location>
        <begin position="170"/>
        <end position="190"/>
    </location>
</feature>
<dbReference type="PANTHER" id="PTHR11360:SF284">
    <property type="entry name" value="EG:103B4.3 PROTEIN-RELATED"/>
    <property type="match status" value="1"/>
</dbReference>
<keyword evidence="3 5" id="KW-0472">Membrane</keyword>
<dbReference type="Gene3D" id="1.20.1250.20">
    <property type="entry name" value="MFS general substrate transporter like domains"/>
    <property type="match status" value="2"/>
</dbReference>
<comment type="caution">
    <text evidence="7">The sequence shown here is derived from an EMBL/GenBank/DDBJ whole genome shotgun (WGS) entry which is preliminary data.</text>
</comment>
<feature type="transmembrane region" description="Helical" evidence="5">
    <location>
        <begin position="392"/>
        <end position="414"/>
    </location>
</feature>
<feature type="transmembrane region" description="Helical" evidence="5">
    <location>
        <begin position="265"/>
        <end position="286"/>
    </location>
</feature>
<feature type="transmembrane region" description="Helical" evidence="5">
    <location>
        <begin position="420"/>
        <end position="442"/>
    </location>
</feature>
<gene>
    <name evidence="7" type="ORF">HYY20_03775</name>
</gene>
<keyword evidence="1 5" id="KW-0812">Transmembrane</keyword>
<feature type="transmembrane region" description="Helical" evidence="5">
    <location>
        <begin position="80"/>
        <end position="100"/>
    </location>
</feature>
<evidence type="ECO:0000256" key="2">
    <source>
        <dbReference type="ARBA" id="ARBA00022989"/>
    </source>
</evidence>
<evidence type="ECO:0000256" key="1">
    <source>
        <dbReference type="ARBA" id="ARBA00022692"/>
    </source>
</evidence>
<evidence type="ECO:0000256" key="5">
    <source>
        <dbReference type="SAM" id="Phobius"/>
    </source>
</evidence>
<dbReference type="PROSITE" id="PS50850">
    <property type="entry name" value="MFS"/>
    <property type="match status" value="1"/>
</dbReference>
<dbReference type="Proteomes" id="UP000769766">
    <property type="component" value="Unassembled WGS sequence"/>
</dbReference>
<feature type="transmembrane region" description="Helical" evidence="5">
    <location>
        <begin position="106"/>
        <end position="128"/>
    </location>
</feature>
<protein>
    <submittedName>
        <fullName evidence="7">MFS transporter</fullName>
    </submittedName>
</protein>
<feature type="region of interest" description="Disordered" evidence="4">
    <location>
        <begin position="468"/>
        <end position="503"/>
    </location>
</feature>
<dbReference type="Pfam" id="PF07690">
    <property type="entry name" value="MFS_1"/>
    <property type="match status" value="1"/>
</dbReference>
<feature type="transmembrane region" description="Helical" evidence="5">
    <location>
        <begin position="360"/>
        <end position="380"/>
    </location>
</feature>
<dbReference type="InterPro" id="IPR036259">
    <property type="entry name" value="MFS_trans_sf"/>
</dbReference>
<feature type="transmembrane region" description="Helical" evidence="5">
    <location>
        <begin position="140"/>
        <end position="164"/>
    </location>
</feature>
<evidence type="ECO:0000313" key="8">
    <source>
        <dbReference type="Proteomes" id="UP000769766"/>
    </source>
</evidence>
<evidence type="ECO:0000256" key="3">
    <source>
        <dbReference type="ARBA" id="ARBA00023136"/>
    </source>
</evidence>
<feature type="transmembrane region" description="Helical" evidence="5">
    <location>
        <begin position="53"/>
        <end position="73"/>
    </location>
</feature>
<feature type="transmembrane region" description="Helical" evidence="5">
    <location>
        <begin position="298"/>
        <end position="317"/>
    </location>
</feature>
<feature type="transmembrane region" description="Helical" evidence="5">
    <location>
        <begin position="329"/>
        <end position="348"/>
    </location>
</feature>
<dbReference type="InterPro" id="IPR011701">
    <property type="entry name" value="MFS"/>
</dbReference>
<dbReference type="InterPro" id="IPR020846">
    <property type="entry name" value="MFS_dom"/>
</dbReference>
<keyword evidence="2 5" id="KW-1133">Transmembrane helix</keyword>
<dbReference type="InterPro" id="IPR050327">
    <property type="entry name" value="Proton-linked_MCT"/>
</dbReference>